<evidence type="ECO:0000313" key="1">
    <source>
        <dbReference type="EMBL" id="KAJ2889594.1"/>
    </source>
</evidence>
<dbReference type="Proteomes" id="UP001139981">
    <property type="component" value="Unassembled WGS sequence"/>
</dbReference>
<evidence type="ECO:0000313" key="2">
    <source>
        <dbReference type="Proteomes" id="UP001139981"/>
    </source>
</evidence>
<sequence>MDAVDHNADVLSILRQDPLQAALTSSTLRSFHISKQFSDNKAALTSLDYDISGNKCITTSLDETLRIYDCMGGKREQVLLSKKYGCNLAQFTSQTGCVAYASTKINDTIRYLSYDTNEYIRYFVGHTRRVTSLQRSPTVATVMMSAALDGVVNVWDLGLVKPASTVTPACTSGGGVEDRGISAAYDPSGMVIAVAVGSNVLQLYDVREVARGPFKSQSIAAEAGQALVAGIRFIPPLGDHLLLAMTDGSCHLLDSFSLQHCASLQQQQQQDKTESQDAVNGGAHGDTLPALDRMQSAFLGQNVTVTPDGKTVVAGGQNGSISYWDIARFTGADASGGASTSGQRAPVLVPDGVWNGSHDGSVGVCAFNQHILECITGAQSLAIWTSSTTF</sequence>
<organism evidence="1 2">
    <name type="scientific">Coemansia aciculifera</name>
    <dbReference type="NCBI Taxonomy" id="417176"/>
    <lineage>
        <taxon>Eukaryota</taxon>
        <taxon>Fungi</taxon>
        <taxon>Fungi incertae sedis</taxon>
        <taxon>Zoopagomycota</taxon>
        <taxon>Kickxellomycotina</taxon>
        <taxon>Kickxellomycetes</taxon>
        <taxon>Kickxellales</taxon>
        <taxon>Kickxellaceae</taxon>
        <taxon>Coemansia</taxon>
    </lineage>
</organism>
<proteinExistence type="predicted"/>
<name>A0ACC1LYA8_9FUNG</name>
<protein>
    <submittedName>
        <fullName evidence="1">Uncharacterized protein</fullName>
    </submittedName>
</protein>
<comment type="caution">
    <text evidence="1">The sequence shown here is derived from an EMBL/GenBank/DDBJ whole genome shotgun (WGS) entry which is preliminary data.</text>
</comment>
<gene>
    <name evidence="1" type="ORF">IWW38_004613</name>
</gene>
<accession>A0ACC1LYA8</accession>
<dbReference type="EMBL" id="JANBVB010001757">
    <property type="protein sequence ID" value="KAJ2889594.1"/>
    <property type="molecule type" value="Genomic_DNA"/>
</dbReference>
<keyword evidence="2" id="KW-1185">Reference proteome</keyword>
<reference evidence="1" key="1">
    <citation type="submission" date="2022-07" db="EMBL/GenBank/DDBJ databases">
        <title>Phylogenomic reconstructions and comparative analyses of Kickxellomycotina fungi.</title>
        <authorList>
            <person name="Reynolds N.K."/>
            <person name="Stajich J.E."/>
            <person name="Barry K."/>
            <person name="Grigoriev I.V."/>
            <person name="Crous P."/>
            <person name="Smith M.E."/>
        </authorList>
    </citation>
    <scope>NUCLEOTIDE SEQUENCE</scope>
    <source>
        <strain evidence="1">CBS 190363</strain>
    </source>
</reference>